<name>A0A151MV35_ALLMI</name>
<accession>A0A151MV35</accession>
<reference evidence="1 2" key="1">
    <citation type="journal article" date="2012" name="Genome Biol.">
        <title>Sequencing three crocodilian genomes to illuminate the evolution of archosaurs and amniotes.</title>
        <authorList>
            <person name="St John J.A."/>
            <person name="Braun E.L."/>
            <person name="Isberg S.R."/>
            <person name="Miles L.G."/>
            <person name="Chong A.Y."/>
            <person name="Gongora J."/>
            <person name="Dalzell P."/>
            <person name="Moran C."/>
            <person name="Bed'hom B."/>
            <person name="Abzhanov A."/>
            <person name="Burgess S.C."/>
            <person name="Cooksey A.M."/>
            <person name="Castoe T.A."/>
            <person name="Crawford N.G."/>
            <person name="Densmore L.D."/>
            <person name="Drew J.C."/>
            <person name="Edwards S.V."/>
            <person name="Faircloth B.C."/>
            <person name="Fujita M.K."/>
            <person name="Greenwold M.J."/>
            <person name="Hoffmann F.G."/>
            <person name="Howard J.M."/>
            <person name="Iguchi T."/>
            <person name="Janes D.E."/>
            <person name="Khan S.Y."/>
            <person name="Kohno S."/>
            <person name="de Koning A.J."/>
            <person name="Lance S.L."/>
            <person name="McCarthy F.M."/>
            <person name="McCormack J.E."/>
            <person name="Merchant M.E."/>
            <person name="Peterson D.G."/>
            <person name="Pollock D.D."/>
            <person name="Pourmand N."/>
            <person name="Raney B.J."/>
            <person name="Roessler K.A."/>
            <person name="Sanford J.R."/>
            <person name="Sawyer R.H."/>
            <person name="Schmidt C.J."/>
            <person name="Triplett E.W."/>
            <person name="Tuberville T.D."/>
            <person name="Venegas-Anaya M."/>
            <person name="Howard J.T."/>
            <person name="Jarvis E.D."/>
            <person name="Guillette L.J.Jr."/>
            <person name="Glenn T.C."/>
            <person name="Green R.E."/>
            <person name="Ray D.A."/>
        </authorList>
    </citation>
    <scope>NUCLEOTIDE SEQUENCE [LARGE SCALE GENOMIC DNA]</scope>
    <source>
        <strain evidence="1">KSC_2009_1</strain>
    </source>
</reference>
<evidence type="ECO:0000313" key="1">
    <source>
        <dbReference type="EMBL" id="KYO28298.1"/>
    </source>
</evidence>
<sequence length="110" mass="12491">MYLCVPAYPCAAMVPSTKTQELQCVLLVTQCNSCQRLWDIICDKLDMTWQLIAMVHDFLPPSQQPDMLHGATYHTLSLPAVLNWATDFEVADEDQATQDAMDAKVLWHHL</sequence>
<dbReference type="Proteomes" id="UP000050525">
    <property type="component" value="Unassembled WGS sequence"/>
</dbReference>
<dbReference type="EMBL" id="AKHW03004924">
    <property type="protein sequence ID" value="KYO28298.1"/>
    <property type="molecule type" value="Genomic_DNA"/>
</dbReference>
<keyword evidence="2" id="KW-1185">Reference proteome</keyword>
<proteinExistence type="predicted"/>
<organism evidence="1 2">
    <name type="scientific">Alligator mississippiensis</name>
    <name type="common">American alligator</name>
    <dbReference type="NCBI Taxonomy" id="8496"/>
    <lineage>
        <taxon>Eukaryota</taxon>
        <taxon>Metazoa</taxon>
        <taxon>Chordata</taxon>
        <taxon>Craniata</taxon>
        <taxon>Vertebrata</taxon>
        <taxon>Euteleostomi</taxon>
        <taxon>Archelosauria</taxon>
        <taxon>Archosauria</taxon>
        <taxon>Crocodylia</taxon>
        <taxon>Alligatoridae</taxon>
        <taxon>Alligatorinae</taxon>
        <taxon>Alligator</taxon>
    </lineage>
</organism>
<comment type="caution">
    <text evidence="1">The sequence shown here is derived from an EMBL/GenBank/DDBJ whole genome shotgun (WGS) entry which is preliminary data.</text>
</comment>
<evidence type="ECO:0000313" key="2">
    <source>
        <dbReference type="Proteomes" id="UP000050525"/>
    </source>
</evidence>
<gene>
    <name evidence="1" type="ORF">Y1Q_0015919</name>
</gene>
<dbReference type="AlphaFoldDB" id="A0A151MV35"/>
<protein>
    <submittedName>
        <fullName evidence="1">Uncharacterized protein</fullName>
    </submittedName>
</protein>